<accession>U2KN59</accession>
<dbReference type="HOGENOM" id="CLU_2510674_0_0_9"/>
<dbReference type="AlphaFoldDB" id="U2KN59"/>
<dbReference type="STRING" id="411473.RUMCAL_02232"/>
<reference evidence="1 2" key="1">
    <citation type="submission" date="2013-07" db="EMBL/GenBank/DDBJ databases">
        <authorList>
            <person name="Weinstock G."/>
            <person name="Sodergren E."/>
            <person name="Wylie T."/>
            <person name="Fulton L."/>
            <person name="Fulton R."/>
            <person name="Fronick C."/>
            <person name="O'Laughlin M."/>
            <person name="Godfrey J."/>
            <person name="Miner T."/>
            <person name="Herter B."/>
            <person name="Appelbaum E."/>
            <person name="Cordes M."/>
            <person name="Lek S."/>
            <person name="Wollam A."/>
            <person name="Pepin K.H."/>
            <person name="Palsikar V.B."/>
            <person name="Mitreva M."/>
            <person name="Wilson R.K."/>
        </authorList>
    </citation>
    <scope>NUCLEOTIDE SEQUENCE [LARGE SCALE GENOMIC DNA]</scope>
    <source>
        <strain evidence="1 2">ATCC 27760</strain>
    </source>
</reference>
<dbReference type="Proteomes" id="UP000016662">
    <property type="component" value="Unassembled WGS sequence"/>
</dbReference>
<evidence type="ECO:0000313" key="1">
    <source>
        <dbReference type="EMBL" id="ERJ93717.1"/>
    </source>
</evidence>
<evidence type="ECO:0000313" key="2">
    <source>
        <dbReference type="Proteomes" id="UP000016662"/>
    </source>
</evidence>
<comment type="caution">
    <text evidence="1">The sequence shown here is derived from an EMBL/GenBank/DDBJ whole genome shotgun (WGS) entry which is preliminary data.</text>
</comment>
<sequence>MPAGSGSDRDRNENTFPCQTSKSGMGAVYSITYPVKKSKSNCTKKPKKAELLFTQKWQPKTSAAICRMKIYFFSGESVIPLLAGR</sequence>
<gene>
    <name evidence="1" type="ORF">RUMCAL_02232</name>
</gene>
<keyword evidence="2" id="KW-1185">Reference proteome</keyword>
<proteinExistence type="predicted"/>
<dbReference type="PATRIC" id="fig|411473.3.peg.1845"/>
<organism evidence="1 2">
    <name type="scientific">Ruminococcus callidus ATCC 27760</name>
    <dbReference type="NCBI Taxonomy" id="411473"/>
    <lineage>
        <taxon>Bacteria</taxon>
        <taxon>Bacillati</taxon>
        <taxon>Bacillota</taxon>
        <taxon>Clostridia</taxon>
        <taxon>Eubacteriales</taxon>
        <taxon>Oscillospiraceae</taxon>
        <taxon>Ruminococcus</taxon>
    </lineage>
</organism>
<protein>
    <submittedName>
        <fullName evidence="1">Uncharacterized protein</fullName>
    </submittedName>
</protein>
<dbReference type="EMBL" id="AWVF01000276">
    <property type="protein sequence ID" value="ERJ93717.1"/>
    <property type="molecule type" value="Genomic_DNA"/>
</dbReference>
<name>U2KN59_9FIRM</name>